<dbReference type="KEGG" id="hpel:HZS54_18785"/>
<keyword evidence="2" id="KW-1185">Reference proteome</keyword>
<reference evidence="1 2" key="1">
    <citation type="submission" date="2020-07" db="EMBL/GenBank/DDBJ databases">
        <title>Halosimplex litoreum sp. nov. and Halosimplex rubrum sp. nov., isolated from different salt environments.</title>
        <authorList>
            <person name="Cui H."/>
        </authorList>
    </citation>
    <scope>NUCLEOTIDE SEQUENCE [LARGE SCALE GENOMIC DNA]</scope>
    <source>
        <strain evidence="1 2">R2</strain>
    </source>
</reference>
<proteinExistence type="predicted"/>
<accession>A0A7D5T5P3</accession>
<evidence type="ECO:0000313" key="1">
    <source>
        <dbReference type="EMBL" id="QLH83551.1"/>
    </source>
</evidence>
<gene>
    <name evidence="1" type="ORF">HZS54_18785</name>
</gene>
<dbReference type="GeneID" id="56084680"/>
<name>A0A7D5T5P3_9EURY</name>
<organism evidence="1 2">
    <name type="scientific">Halosimplex pelagicum</name>
    <dbReference type="NCBI Taxonomy" id="869886"/>
    <lineage>
        <taxon>Archaea</taxon>
        <taxon>Methanobacteriati</taxon>
        <taxon>Methanobacteriota</taxon>
        <taxon>Stenosarchaea group</taxon>
        <taxon>Halobacteria</taxon>
        <taxon>Halobacteriales</taxon>
        <taxon>Haloarculaceae</taxon>
        <taxon>Halosimplex</taxon>
    </lineage>
</organism>
<dbReference type="EMBL" id="CP058909">
    <property type="protein sequence ID" value="QLH83551.1"/>
    <property type="molecule type" value="Genomic_DNA"/>
</dbReference>
<protein>
    <submittedName>
        <fullName evidence="1">Uncharacterized protein</fullName>
    </submittedName>
</protein>
<evidence type="ECO:0000313" key="2">
    <source>
        <dbReference type="Proteomes" id="UP000509346"/>
    </source>
</evidence>
<dbReference type="AlphaFoldDB" id="A0A7D5T5P3"/>
<dbReference type="Proteomes" id="UP000509346">
    <property type="component" value="Chromosome"/>
</dbReference>
<sequence>MSDGVQRRLSYRLRRALGPFLDRAMRTVTDETIRVFPSGYAATVHCDIDRLESVLSEHGFDWNPVSMYHYTRLGKQTNGSWVSRESPFADRQLHAVLVRQDAGRIDVYAHEEYNWRRHPLKHTRDAGIDRERGVERMRAVLDDLDVDDRRESYVRRKVGHLGQRARAGLARIADA</sequence>
<dbReference type="OrthoDB" id="335562at2157"/>
<dbReference type="RefSeq" id="WP_179918595.1">
    <property type="nucleotide sequence ID" value="NZ_CP058909.1"/>
</dbReference>